<evidence type="ECO:0000313" key="4">
    <source>
        <dbReference type="Proteomes" id="UP001158576"/>
    </source>
</evidence>
<dbReference type="Proteomes" id="UP001158576">
    <property type="component" value="Chromosome 2"/>
</dbReference>
<sequence>MEEESLDFVRTHHPLPDAIQSMSLEDTVCKYCGISYLIHREVAKLKDEVARLNAELEKTEADRKLFVGMKMSTNSCPIKELAESEKKRTRAAVVFKDKITTIQTQFIEPLRNDIDCSKTSAQKEIDFLKAFATDAVHQISKTFQERQAYRHEVSYEETESLKKEFAQNLENAENERKNLSDQINTLQNRLSDSENALQNLNLDREKVQRNYEESTSKCLQLEEKLNSAEKKSSNLDSQIQNFMLKNKELEEKVADSTEEVGKLNSEIIKLKRSTLQNEELTRMELDQTKNRAFYLENEMRNLQFELLSKEDLLRNSVPVGDLKDLQEKNERLLQESRSLQSSINNQSSQFDELKKYCSELEESQKKTIEKLKAESESKIASLENQLFNLSSRNVDQNRIYDLEEEISIERQKAKTAMELARKEIAAVEERFREVLEEKEQILQKSRSIAQSNEDNQDKNIGNLKAQMLQLTRDKDKLESSLKKAEEQISTIKEDHSAYLEQMNQGQKATEERLATLEEENGKLLETIRKQIGTEQKINYFMRISNFKYERADLQRTIDGLKDPNAEKEVILLPVTSRLKAASLPPLEKPRSRHEPTRAWPSNSEISGASAPPVNHRSNTGIHSSNSAPQIKPPNLSKKSELNLTSIRHRLNAAMNRGKSFR</sequence>
<evidence type="ECO:0000313" key="3">
    <source>
        <dbReference type="EMBL" id="CAG5113099.1"/>
    </source>
</evidence>
<gene>
    <name evidence="3" type="ORF">OKIOD_LOCUS16007</name>
</gene>
<keyword evidence="1" id="KW-0175">Coiled coil</keyword>
<feature type="compositionally biased region" description="Basic and acidic residues" evidence="2">
    <location>
        <begin position="587"/>
        <end position="596"/>
    </location>
</feature>
<protein>
    <submittedName>
        <fullName evidence="3">Oidioi.mRNA.OKI2018_I69.chr2.g7242.t1.cds</fullName>
    </submittedName>
</protein>
<feature type="compositionally biased region" description="Polar residues" evidence="2">
    <location>
        <begin position="615"/>
        <end position="628"/>
    </location>
</feature>
<name>A0ABN7T662_OIKDI</name>
<dbReference type="EMBL" id="OU015567">
    <property type="protein sequence ID" value="CAG5113099.1"/>
    <property type="molecule type" value="Genomic_DNA"/>
</dbReference>
<organism evidence="3 4">
    <name type="scientific">Oikopleura dioica</name>
    <name type="common">Tunicate</name>
    <dbReference type="NCBI Taxonomy" id="34765"/>
    <lineage>
        <taxon>Eukaryota</taxon>
        <taxon>Metazoa</taxon>
        <taxon>Chordata</taxon>
        <taxon>Tunicata</taxon>
        <taxon>Appendicularia</taxon>
        <taxon>Copelata</taxon>
        <taxon>Oikopleuridae</taxon>
        <taxon>Oikopleura</taxon>
    </lineage>
</organism>
<feature type="region of interest" description="Disordered" evidence="2">
    <location>
        <begin position="582"/>
        <end position="640"/>
    </location>
</feature>
<proteinExistence type="predicted"/>
<feature type="coiled-coil region" evidence="1">
    <location>
        <begin position="322"/>
        <end position="526"/>
    </location>
</feature>
<keyword evidence="4" id="KW-1185">Reference proteome</keyword>
<accession>A0ABN7T662</accession>
<reference evidence="3 4" key="1">
    <citation type="submission" date="2021-04" db="EMBL/GenBank/DDBJ databases">
        <authorList>
            <person name="Bliznina A."/>
        </authorList>
    </citation>
    <scope>NUCLEOTIDE SEQUENCE [LARGE SCALE GENOMIC DNA]</scope>
</reference>
<evidence type="ECO:0000256" key="1">
    <source>
        <dbReference type="SAM" id="Coils"/>
    </source>
</evidence>
<feature type="coiled-coil region" evidence="1">
    <location>
        <begin position="155"/>
        <end position="266"/>
    </location>
</feature>
<evidence type="ECO:0000256" key="2">
    <source>
        <dbReference type="SAM" id="MobiDB-lite"/>
    </source>
</evidence>